<feature type="region of interest" description="Disordered" evidence="12">
    <location>
        <begin position="68"/>
        <end position="87"/>
    </location>
</feature>
<evidence type="ECO:0000256" key="2">
    <source>
        <dbReference type="ARBA" id="ARBA00009054"/>
    </source>
</evidence>
<protein>
    <recommendedName>
        <fullName evidence="10">GrpE protein homolog</fullName>
    </recommendedName>
</protein>
<accession>A0A7J7LQL7</accession>
<keyword evidence="3" id="KW-0479">Metal-binding</keyword>
<feature type="compositionally biased region" description="Polar residues" evidence="12">
    <location>
        <begin position="102"/>
        <end position="113"/>
    </location>
</feature>
<dbReference type="PROSITE" id="PS01071">
    <property type="entry name" value="GRPE"/>
    <property type="match status" value="1"/>
</dbReference>
<dbReference type="SUPFAM" id="SSF58014">
    <property type="entry name" value="Coiled-coil domain of nucleotide exchange factor GrpE"/>
    <property type="match status" value="1"/>
</dbReference>
<evidence type="ECO:0000256" key="1">
    <source>
        <dbReference type="ARBA" id="ARBA00004305"/>
    </source>
</evidence>
<evidence type="ECO:0000256" key="11">
    <source>
        <dbReference type="RuleBase" id="RU004478"/>
    </source>
</evidence>
<dbReference type="InterPro" id="IPR009012">
    <property type="entry name" value="GrpE_head"/>
</dbReference>
<evidence type="ECO:0000313" key="13">
    <source>
        <dbReference type="EMBL" id="KAF6144946.1"/>
    </source>
</evidence>
<keyword evidence="6" id="KW-0809">Transit peptide</keyword>
<dbReference type="GO" id="GO:0046872">
    <property type="term" value="F:metal ion binding"/>
    <property type="evidence" value="ECO:0007669"/>
    <property type="project" value="UniProtKB-KW"/>
</dbReference>
<dbReference type="OrthoDB" id="201635at2759"/>
<dbReference type="HAMAP" id="MF_01151">
    <property type="entry name" value="GrpE"/>
    <property type="match status" value="1"/>
</dbReference>
<dbReference type="PRINTS" id="PR00773">
    <property type="entry name" value="GRPEPROTEIN"/>
</dbReference>
<dbReference type="FunFam" id="2.30.22.10:FF:000002">
    <property type="entry name" value="GrpE protein homolog"/>
    <property type="match status" value="1"/>
</dbReference>
<name>A0A7J7LQL7_9MAGN</name>
<dbReference type="Gene3D" id="2.30.22.10">
    <property type="entry name" value="Head domain of nucleotide exchange factor GrpE"/>
    <property type="match status" value="1"/>
</dbReference>
<dbReference type="GO" id="GO:0005524">
    <property type="term" value="F:ATP binding"/>
    <property type="evidence" value="ECO:0007669"/>
    <property type="project" value="UniProtKB-KW"/>
</dbReference>
<dbReference type="GO" id="GO:0001405">
    <property type="term" value="C:PAM complex, Tim23 associated import motor"/>
    <property type="evidence" value="ECO:0007669"/>
    <property type="project" value="TreeGrafter"/>
</dbReference>
<dbReference type="PANTHER" id="PTHR21237">
    <property type="entry name" value="GRPE PROTEIN"/>
    <property type="match status" value="1"/>
</dbReference>
<dbReference type="GO" id="GO:0042803">
    <property type="term" value="F:protein homodimerization activity"/>
    <property type="evidence" value="ECO:0007669"/>
    <property type="project" value="InterPro"/>
</dbReference>
<keyword evidence="14" id="KW-1185">Reference proteome</keyword>
<dbReference type="GO" id="GO:0006457">
    <property type="term" value="P:protein folding"/>
    <property type="evidence" value="ECO:0007669"/>
    <property type="project" value="InterPro"/>
</dbReference>
<comment type="subunit">
    <text evidence="9">Probable component of the PAM complex, at least composed of SSC1 (mtHsp70), MGE1, TIM44, PAM16/TIM16, PAM17 and PAM18/TIM14. Interacts with SSQ1.</text>
</comment>
<dbReference type="EMBL" id="JACGCM010002086">
    <property type="protein sequence ID" value="KAF6144946.1"/>
    <property type="molecule type" value="Genomic_DNA"/>
</dbReference>
<evidence type="ECO:0000256" key="7">
    <source>
        <dbReference type="ARBA" id="ARBA00023128"/>
    </source>
</evidence>
<keyword evidence="7 10" id="KW-0496">Mitochondrion</keyword>
<dbReference type="CDD" id="cd00446">
    <property type="entry name" value="GrpE"/>
    <property type="match status" value="1"/>
</dbReference>
<sequence length="313" mass="34741">MLVSRVSRAVLNHCRVHVSSPRQISPIFTNSYHSIRGSLNQWSPLQTALLNHPVINTSAAHQFWYSSSASPQHTDKEPVTNSEASANAKVIIDGDSEKEDTGSTSDPKLSQSVRGKRRRGRNTKRTTFSDSDSESDLSFDDLVKLAAEKDELLKLKCKEIEQMKDKLLRSYAEIENVMYRTKREAENSKKFAIQSFAKALLDVADNLARASTVVKDNFSKIDTSKDGAGAIPLLKTLLEGVEMTEKQLAEAFKKFGVEQFDPLNEQFDPNSHHALFQVADASKPPGTVAVVLKPGYMLHDRILRPAEVGVTEA</sequence>
<gene>
    <name evidence="13" type="ORF">GIB67_013297</name>
</gene>
<dbReference type="InterPro" id="IPR013805">
    <property type="entry name" value="GrpE_CC"/>
</dbReference>
<evidence type="ECO:0000256" key="12">
    <source>
        <dbReference type="SAM" id="MobiDB-lite"/>
    </source>
</evidence>
<dbReference type="Pfam" id="PF01025">
    <property type="entry name" value="GrpE"/>
    <property type="match status" value="1"/>
</dbReference>
<dbReference type="GO" id="GO:0000774">
    <property type="term" value="F:adenyl-nucleotide exchange factor activity"/>
    <property type="evidence" value="ECO:0007669"/>
    <property type="project" value="InterPro"/>
</dbReference>
<feature type="region of interest" description="Disordered" evidence="12">
    <location>
        <begin position="94"/>
        <end position="136"/>
    </location>
</feature>
<reference evidence="13 14" key="1">
    <citation type="journal article" date="2020" name="IScience">
        <title>Genome Sequencing of the Endangered Kingdonia uniflora (Circaeasteraceae, Ranunculales) Reveals Potential Mechanisms of Evolutionary Specialization.</title>
        <authorList>
            <person name="Sun Y."/>
            <person name="Deng T."/>
            <person name="Zhang A."/>
            <person name="Moore M.J."/>
            <person name="Landis J.B."/>
            <person name="Lin N."/>
            <person name="Zhang H."/>
            <person name="Zhang X."/>
            <person name="Huang J."/>
            <person name="Zhang X."/>
            <person name="Sun H."/>
            <person name="Wang H."/>
        </authorList>
    </citation>
    <scope>NUCLEOTIDE SEQUENCE [LARGE SCALE GENOMIC DNA]</scope>
    <source>
        <strain evidence="13">TB1705</strain>
        <tissue evidence="13">Leaf</tissue>
    </source>
</reference>
<comment type="similarity">
    <text evidence="2 11">Belongs to the GrpE family.</text>
</comment>
<dbReference type="FunFam" id="3.90.20.20:FF:000005">
    <property type="entry name" value="GrpE protein homolog"/>
    <property type="match status" value="1"/>
</dbReference>
<dbReference type="Proteomes" id="UP000541444">
    <property type="component" value="Unassembled WGS sequence"/>
</dbReference>
<organism evidence="13 14">
    <name type="scientific">Kingdonia uniflora</name>
    <dbReference type="NCBI Taxonomy" id="39325"/>
    <lineage>
        <taxon>Eukaryota</taxon>
        <taxon>Viridiplantae</taxon>
        <taxon>Streptophyta</taxon>
        <taxon>Embryophyta</taxon>
        <taxon>Tracheophyta</taxon>
        <taxon>Spermatophyta</taxon>
        <taxon>Magnoliopsida</taxon>
        <taxon>Ranunculales</taxon>
        <taxon>Circaeasteraceae</taxon>
        <taxon>Kingdonia</taxon>
    </lineage>
</organism>
<comment type="function">
    <text evidence="10">Essential component of the PAM complex, a complex required for the translocation of transit peptide-containing proteins from the inner membrane into the mitochondrial matrix in an ATP-dependent manner.</text>
</comment>
<dbReference type="AlphaFoldDB" id="A0A7J7LQL7"/>
<comment type="caution">
    <text evidence="13">The sequence shown here is derived from an EMBL/GenBank/DDBJ whole genome shotgun (WGS) entry which is preliminary data.</text>
</comment>
<dbReference type="GO" id="GO:0051082">
    <property type="term" value="F:unfolded protein binding"/>
    <property type="evidence" value="ECO:0007669"/>
    <property type="project" value="TreeGrafter"/>
</dbReference>
<keyword evidence="5" id="KW-0067">ATP-binding</keyword>
<evidence type="ECO:0000256" key="10">
    <source>
        <dbReference type="RuleBase" id="RU000640"/>
    </source>
</evidence>
<keyword evidence="4" id="KW-0547">Nucleotide-binding</keyword>
<keyword evidence="8 10" id="KW-0143">Chaperone</keyword>
<dbReference type="PANTHER" id="PTHR21237:SF23">
    <property type="entry name" value="GRPE PROTEIN HOMOLOG, MITOCHONDRIAL"/>
    <property type="match status" value="1"/>
</dbReference>
<evidence type="ECO:0000256" key="3">
    <source>
        <dbReference type="ARBA" id="ARBA00022723"/>
    </source>
</evidence>
<evidence type="ECO:0000256" key="8">
    <source>
        <dbReference type="ARBA" id="ARBA00023186"/>
    </source>
</evidence>
<evidence type="ECO:0000256" key="5">
    <source>
        <dbReference type="ARBA" id="ARBA00022840"/>
    </source>
</evidence>
<comment type="subcellular location">
    <subcellularLocation>
        <location evidence="1 10">Mitochondrion matrix</location>
    </subcellularLocation>
</comment>
<evidence type="ECO:0000256" key="9">
    <source>
        <dbReference type="ARBA" id="ARBA00063669"/>
    </source>
</evidence>
<dbReference type="Gene3D" id="3.90.20.20">
    <property type="match status" value="1"/>
</dbReference>
<dbReference type="GO" id="GO:0051087">
    <property type="term" value="F:protein-folding chaperone binding"/>
    <property type="evidence" value="ECO:0007669"/>
    <property type="project" value="InterPro"/>
</dbReference>
<feature type="compositionally biased region" description="Basic residues" evidence="12">
    <location>
        <begin position="114"/>
        <end position="124"/>
    </location>
</feature>
<dbReference type="InterPro" id="IPR000740">
    <property type="entry name" value="GrpE"/>
</dbReference>
<evidence type="ECO:0000256" key="6">
    <source>
        <dbReference type="ARBA" id="ARBA00022946"/>
    </source>
</evidence>
<dbReference type="GO" id="GO:0030150">
    <property type="term" value="P:protein import into mitochondrial matrix"/>
    <property type="evidence" value="ECO:0007669"/>
    <property type="project" value="TreeGrafter"/>
</dbReference>
<evidence type="ECO:0000313" key="14">
    <source>
        <dbReference type="Proteomes" id="UP000541444"/>
    </source>
</evidence>
<dbReference type="SUPFAM" id="SSF51064">
    <property type="entry name" value="Head domain of nucleotide exchange factor GrpE"/>
    <property type="match status" value="1"/>
</dbReference>
<evidence type="ECO:0000256" key="4">
    <source>
        <dbReference type="ARBA" id="ARBA00022741"/>
    </source>
</evidence>
<proteinExistence type="inferred from homology"/>